<keyword evidence="3" id="KW-1185">Reference proteome</keyword>
<proteinExistence type="predicted"/>
<evidence type="ECO:0000259" key="1">
    <source>
        <dbReference type="Pfam" id="PF12849"/>
    </source>
</evidence>
<reference evidence="2 3" key="2">
    <citation type="submission" date="2020-04" db="EMBL/GenBank/DDBJ databases">
        <title>Complete genome sequence of Alteromonas pelagimontana 5.12T.</title>
        <authorList>
            <person name="Sinha R.K."/>
            <person name="Krishnan K.P."/>
            <person name="Kurian J.P."/>
        </authorList>
    </citation>
    <scope>NUCLEOTIDE SEQUENCE [LARGE SCALE GENOMIC DNA]</scope>
    <source>
        <strain evidence="2 3">5.12</strain>
    </source>
</reference>
<evidence type="ECO:0000313" key="2">
    <source>
        <dbReference type="EMBL" id="QJR81033.1"/>
    </source>
</evidence>
<protein>
    <recommendedName>
        <fullName evidence="1">PBP domain-containing protein</fullName>
    </recommendedName>
</protein>
<evidence type="ECO:0000313" key="3">
    <source>
        <dbReference type="Proteomes" id="UP000219285"/>
    </source>
</evidence>
<dbReference type="Proteomes" id="UP000219285">
    <property type="component" value="Chromosome"/>
</dbReference>
<organism evidence="2 3">
    <name type="scientific">Alteromonas pelagimontana</name>
    <dbReference type="NCBI Taxonomy" id="1858656"/>
    <lineage>
        <taxon>Bacteria</taxon>
        <taxon>Pseudomonadati</taxon>
        <taxon>Pseudomonadota</taxon>
        <taxon>Gammaproteobacteria</taxon>
        <taxon>Alteromonadales</taxon>
        <taxon>Alteromonadaceae</taxon>
        <taxon>Alteromonas/Salinimonas group</taxon>
        <taxon>Alteromonas</taxon>
    </lineage>
</organism>
<sequence length="156" mass="17451">MITKDIYPMCANRVWPFSYFIFAVLLLTLLPAAAKAADIVVIVNQTVKVSKLTATEVRQIFTARQQYWSDGSKISVFVLDANSPVHQAFCREQLKMFPYQIERLWNQITFSGQGDPPTKLNSQSELIEAVLSTPGAIGYALDDTPGPQPENKVEIE</sequence>
<name>A0A6M4MD32_9ALTE</name>
<dbReference type="Pfam" id="PF12849">
    <property type="entry name" value="PBP_like_2"/>
    <property type="match status" value="1"/>
</dbReference>
<reference evidence="3" key="1">
    <citation type="submission" date="2014-12" db="EMBL/GenBank/DDBJ databases">
        <title>Complete genome sequence of a multi-drug resistant Klebsiella pneumoniae.</title>
        <authorList>
            <person name="Hua X."/>
            <person name="Chen Q."/>
            <person name="Li X."/>
            <person name="Feng Y."/>
            <person name="Ruan Z."/>
            <person name="Yu Y."/>
        </authorList>
    </citation>
    <scope>NUCLEOTIDE SEQUENCE [LARGE SCALE GENOMIC DNA]</scope>
    <source>
        <strain evidence="3">5.12</strain>
    </source>
</reference>
<dbReference type="AlphaFoldDB" id="A0A6M4MD32"/>
<dbReference type="EMBL" id="CP052766">
    <property type="protein sequence ID" value="QJR81033.1"/>
    <property type="molecule type" value="Genomic_DNA"/>
</dbReference>
<dbReference type="KEGG" id="apel:CA267_009715"/>
<dbReference type="InterPro" id="IPR024370">
    <property type="entry name" value="PBP_domain"/>
</dbReference>
<accession>A0A6M4MD32</accession>
<dbReference type="Gene3D" id="3.40.190.10">
    <property type="entry name" value="Periplasmic binding protein-like II"/>
    <property type="match status" value="1"/>
</dbReference>
<feature type="domain" description="PBP" evidence="1">
    <location>
        <begin position="38"/>
        <end position="141"/>
    </location>
</feature>
<dbReference type="SUPFAM" id="SSF53850">
    <property type="entry name" value="Periplasmic binding protein-like II"/>
    <property type="match status" value="1"/>
</dbReference>
<dbReference type="RefSeq" id="WP_139316213.1">
    <property type="nucleotide sequence ID" value="NZ_CP052766.1"/>
</dbReference>
<gene>
    <name evidence="2" type="ORF">CA267_009715</name>
</gene>